<feature type="transmembrane region" description="Helical" evidence="1">
    <location>
        <begin position="586"/>
        <end position="602"/>
    </location>
</feature>
<protein>
    <submittedName>
        <fullName evidence="2">Unannotated protein</fullName>
    </submittedName>
</protein>
<feature type="transmembrane region" description="Helical" evidence="1">
    <location>
        <begin position="467"/>
        <end position="493"/>
    </location>
</feature>
<feature type="transmembrane region" description="Helical" evidence="1">
    <location>
        <begin position="513"/>
        <end position="536"/>
    </location>
</feature>
<dbReference type="EMBL" id="CAFBRA010000106">
    <property type="protein sequence ID" value="CAB5077137.1"/>
    <property type="molecule type" value="Genomic_DNA"/>
</dbReference>
<gene>
    <name evidence="2" type="ORF">UFOPK4382_01173</name>
</gene>
<feature type="transmembrane region" description="Helical" evidence="1">
    <location>
        <begin position="303"/>
        <end position="328"/>
    </location>
</feature>
<keyword evidence="1" id="KW-0472">Membrane</keyword>
<keyword evidence="1" id="KW-1133">Transmembrane helix</keyword>
<proteinExistence type="predicted"/>
<dbReference type="AlphaFoldDB" id="A0A6J7VM95"/>
<feature type="transmembrane region" description="Helical" evidence="1">
    <location>
        <begin position="548"/>
        <end position="566"/>
    </location>
</feature>
<evidence type="ECO:0000256" key="1">
    <source>
        <dbReference type="SAM" id="Phobius"/>
    </source>
</evidence>
<evidence type="ECO:0000313" key="2">
    <source>
        <dbReference type="EMBL" id="CAB5077137.1"/>
    </source>
</evidence>
<name>A0A6J7VM95_9ZZZZ</name>
<organism evidence="2">
    <name type="scientific">freshwater metagenome</name>
    <dbReference type="NCBI Taxonomy" id="449393"/>
    <lineage>
        <taxon>unclassified sequences</taxon>
        <taxon>metagenomes</taxon>
        <taxon>ecological metagenomes</taxon>
    </lineage>
</organism>
<reference evidence="2" key="1">
    <citation type="submission" date="2020-05" db="EMBL/GenBank/DDBJ databases">
        <authorList>
            <person name="Chiriac C."/>
            <person name="Salcher M."/>
            <person name="Ghai R."/>
            <person name="Kavagutti S V."/>
        </authorList>
    </citation>
    <scope>NUCLEOTIDE SEQUENCE</scope>
</reference>
<sequence>MLQRGIASRALKKHYQSVKLRPVVGRGRLSICMRGKGAKNEESSFGSMKKIIAAFLIVFMQSLFVVNLASAEDFTYDIISQKLADELTANISSELAPGDYEMNVSVENADGTSELRNFLYCKDADGNILWNQWCTGETPLIDPVQLQDITVQSELPTYSPKTDVKTVQDIAVSTFAVLSYLTVGLGHAMNLTGGAPVNDGGSNTRAELAELELKILERSKKRRRFGDLLGMWNKSIFTFMDSTFVNVSKRVSGFSPAITRSTSDASYLRAMTGSLSLILYPIALFLGFLALNDTNFQALPPTAATLIAMLMLGVFDSFAGLLSGLVFFTGCLITGHISTIHELLISIGLLAFSFCPILLSSNLRPIRRHVFNSHDMWERITDYCLGTILTVWIISQMVDALPGLAGLQLSIVSQWKTVCIFGGIAILLRRFLEDIALNQYPERLEKTELVHPSPTVRQRLSKACIQIAIFAFLGHAFIGTSLAFWLGVVLFAVPKLTSVFSEELPKSHSLVRIVPNAAIKIVAVLIAGGGISYYYLAGVSDAQTRINVGFYLLILPGSLISVLGLLSKKEETDDEWKYSGLGKIAYRFFGTLVFVVLALNTFKVDVFGKLFHFFS</sequence>
<accession>A0A6J7VM95</accession>
<keyword evidence="1" id="KW-0812">Transmembrane</keyword>
<feature type="transmembrane region" description="Helical" evidence="1">
    <location>
        <begin position="340"/>
        <end position="359"/>
    </location>
</feature>
<feature type="transmembrane region" description="Helical" evidence="1">
    <location>
        <begin position="267"/>
        <end position="291"/>
    </location>
</feature>